<comment type="caution">
    <text evidence="1">The sequence shown here is derived from an EMBL/GenBank/DDBJ whole genome shotgun (WGS) entry which is preliminary data.</text>
</comment>
<reference evidence="1 2" key="1">
    <citation type="submission" date="2023-01" db="EMBL/GenBank/DDBJ databases">
        <title>Psychrosphaera sp. nov., isolated from marine algae.</title>
        <authorList>
            <person name="Bayburt H."/>
            <person name="Choi B.J."/>
            <person name="Kim J.M."/>
            <person name="Choi D.G."/>
            <person name="Jeon C.O."/>
        </authorList>
    </citation>
    <scope>NUCLEOTIDE SEQUENCE [LARGE SCALE GENOMIC DNA]</scope>
    <source>
        <strain evidence="1 2">G1-22</strain>
    </source>
</reference>
<dbReference type="Proteomes" id="UP001528411">
    <property type="component" value="Unassembled WGS sequence"/>
</dbReference>
<organism evidence="1 2">
    <name type="scientific">Psychrosphaera algicola</name>
    <dbReference type="NCBI Taxonomy" id="3023714"/>
    <lineage>
        <taxon>Bacteria</taxon>
        <taxon>Pseudomonadati</taxon>
        <taxon>Pseudomonadota</taxon>
        <taxon>Gammaproteobacteria</taxon>
        <taxon>Alteromonadales</taxon>
        <taxon>Pseudoalteromonadaceae</taxon>
        <taxon>Psychrosphaera</taxon>
    </lineage>
</organism>
<proteinExistence type="predicted"/>
<sequence>MEVMLVRKLFNNTNQHVNGIEFDLSEYNFTFDDIDSLKLNLRVSEALSYLPIAPKSPHNIEHQFIGKLFSPRHHFAVTFYGQFHHKIDVQTTYAKAFLSLEPTENPSNVLIAAKDMSFYNSKNYRKSPLSAIDRSAKVYGLIITADTAGLTTLENLMNQSADFNNRFKNNELYIESYLQLNQLAINTPK</sequence>
<accession>A0ABT5F9Z3</accession>
<name>A0ABT5F9Z3_9GAMM</name>
<keyword evidence="2" id="KW-1185">Reference proteome</keyword>
<dbReference type="RefSeq" id="WP_272179987.1">
    <property type="nucleotide sequence ID" value="NZ_JAQOMS010000002.1"/>
</dbReference>
<protein>
    <submittedName>
        <fullName evidence="1">Uncharacterized protein</fullName>
    </submittedName>
</protein>
<dbReference type="EMBL" id="JAQOMS010000002">
    <property type="protein sequence ID" value="MDC2888346.1"/>
    <property type="molecule type" value="Genomic_DNA"/>
</dbReference>
<evidence type="ECO:0000313" key="1">
    <source>
        <dbReference type="EMBL" id="MDC2888346.1"/>
    </source>
</evidence>
<gene>
    <name evidence="1" type="ORF">PN838_05620</name>
</gene>
<evidence type="ECO:0000313" key="2">
    <source>
        <dbReference type="Proteomes" id="UP001528411"/>
    </source>
</evidence>